<comment type="caution">
    <text evidence="1">The sequence shown here is derived from an EMBL/GenBank/DDBJ whole genome shotgun (WGS) entry which is preliminary data.</text>
</comment>
<gene>
    <name evidence="1" type="ORF">SK128_017400</name>
</gene>
<organism evidence="1 2">
    <name type="scientific">Halocaridina rubra</name>
    <name type="common">Hawaiian red shrimp</name>
    <dbReference type="NCBI Taxonomy" id="373956"/>
    <lineage>
        <taxon>Eukaryota</taxon>
        <taxon>Metazoa</taxon>
        <taxon>Ecdysozoa</taxon>
        <taxon>Arthropoda</taxon>
        <taxon>Crustacea</taxon>
        <taxon>Multicrustacea</taxon>
        <taxon>Malacostraca</taxon>
        <taxon>Eumalacostraca</taxon>
        <taxon>Eucarida</taxon>
        <taxon>Decapoda</taxon>
        <taxon>Pleocyemata</taxon>
        <taxon>Caridea</taxon>
        <taxon>Atyoidea</taxon>
        <taxon>Atyidae</taxon>
        <taxon>Halocaridina</taxon>
    </lineage>
</organism>
<dbReference type="AlphaFoldDB" id="A0AAN8X6V9"/>
<accession>A0AAN8X6V9</accession>
<protein>
    <submittedName>
        <fullName evidence="1">Uncharacterized protein</fullName>
    </submittedName>
</protein>
<sequence>METDYFHYIVPRRGGTWISCKEDCESIPGHRLGMFQSLEQFNTLLEIDQEIGINMRIDLECTDGVLLWGDGTNFSSTPAASVANLASNLNYFQGSVKIYNGYLRKTDPGTNIRCICQGNPLNRN</sequence>
<dbReference type="Proteomes" id="UP001381693">
    <property type="component" value="Unassembled WGS sequence"/>
</dbReference>
<reference evidence="1 2" key="1">
    <citation type="submission" date="2023-11" db="EMBL/GenBank/DDBJ databases">
        <title>Halocaridina rubra genome assembly.</title>
        <authorList>
            <person name="Smith C."/>
        </authorList>
    </citation>
    <scope>NUCLEOTIDE SEQUENCE [LARGE SCALE GENOMIC DNA]</scope>
    <source>
        <strain evidence="1">EP-1</strain>
        <tissue evidence="1">Whole</tissue>
    </source>
</reference>
<keyword evidence="2" id="KW-1185">Reference proteome</keyword>
<name>A0AAN8X6V9_HALRR</name>
<feature type="non-terminal residue" evidence="1">
    <location>
        <position position="124"/>
    </location>
</feature>
<dbReference type="InterPro" id="IPR016187">
    <property type="entry name" value="CTDL_fold"/>
</dbReference>
<evidence type="ECO:0000313" key="2">
    <source>
        <dbReference type="Proteomes" id="UP001381693"/>
    </source>
</evidence>
<dbReference type="EMBL" id="JAXCGZ010013237">
    <property type="protein sequence ID" value="KAK7073220.1"/>
    <property type="molecule type" value="Genomic_DNA"/>
</dbReference>
<dbReference type="SUPFAM" id="SSF56436">
    <property type="entry name" value="C-type lectin-like"/>
    <property type="match status" value="1"/>
</dbReference>
<proteinExistence type="predicted"/>
<evidence type="ECO:0000313" key="1">
    <source>
        <dbReference type="EMBL" id="KAK7073220.1"/>
    </source>
</evidence>